<name>A0A0A9AV22_ARUDO</name>
<proteinExistence type="predicted"/>
<organism evidence="1">
    <name type="scientific">Arundo donax</name>
    <name type="common">Giant reed</name>
    <name type="synonym">Donax arundinaceus</name>
    <dbReference type="NCBI Taxonomy" id="35708"/>
    <lineage>
        <taxon>Eukaryota</taxon>
        <taxon>Viridiplantae</taxon>
        <taxon>Streptophyta</taxon>
        <taxon>Embryophyta</taxon>
        <taxon>Tracheophyta</taxon>
        <taxon>Spermatophyta</taxon>
        <taxon>Magnoliopsida</taxon>
        <taxon>Liliopsida</taxon>
        <taxon>Poales</taxon>
        <taxon>Poaceae</taxon>
        <taxon>PACMAD clade</taxon>
        <taxon>Arundinoideae</taxon>
        <taxon>Arundineae</taxon>
        <taxon>Arundo</taxon>
    </lineage>
</organism>
<accession>A0A0A9AV22</accession>
<reference evidence="1" key="1">
    <citation type="submission" date="2014-09" db="EMBL/GenBank/DDBJ databases">
        <authorList>
            <person name="Magalhaes I.L.F."/>
            <person name="Oliveira U."/>
            <person name="Santos F.R."/>
            <person name="Vidigal T.H.D.A."/>
            <person name="Brescovit A.D."/>
            <person name="Santos A.J."/>
        </authorList>
    </citation>
    <scope>NUCLEOTIDE SEQUENCE</scope>
    <source>
        <tissue evidence="1">Shoot tissue taken approximately 20 cm above the soil surface</tissue>
    </source>
</reference>
<protein>
    <submittedName>
        <fullName evidence="1">Uncharacterized protein</fullName>
    </submittedName>
</protein>
<reference evidence="1" key="2">
    <citation type="journal article" date="2015" name="Data Brief">
        <title>Shoot transcriptome of the giant reed, Arundo donax.</title>
        <authorList>
            <person name="Barrero R.A."/>
            <person name="Guerrero F.D."/>
            <person name="Moolhuijzen P."/>
            <person name="Goolsby J.A."/>
            <person name="Tidwell J."/>
            <person name="Bellgard S.E."/>
            <person name="Bellgard M.I."/>
        </authorList>
    </citation>
    <scope>NUCLEOTIDE SEQUENCE</scope>
    <source>
        <tissue evidence="1">Shoot tissue taken approximately 20 cm above the soil surface</tissue>
    </source>
</reference>
<dbReference type="EMBL" id="GBRH01245135">
    <property type="protein sequence ID" value="JAD52760.1"/>
    <property type="molecule type" value="Transcribed_RNA"/>
</dbReference>
<dbReference type="AlphaFoldDB" id="A0A0A9AV22"/>
<evidence type="ECO:0000313" key="1">
    <source>
        <dbReference type="EMBL" id="JAD52760.1"/>
    </source>
</evidence>
<sequence>MLLLIDAFTLNFYFLNFWLKKCACCYLIHCYFLLCPAAVFLSLEIL</sequence>